<dbReference type="EnsemblMetazoa" id="ASIC013998-RA">
    <property type="protein sequence ID" value="ASIC013998-PA"/>
    <property type="gene ID" value="ASIC013998"/>
</dbReference>
<gene>
    <name evidence="1" type="ORF">ZHAS_00013998</name>
</gene>
<dbReference type="EMBL" id="KE525312">
    <property type="protein sequence ID" value="KFB46027.1"/>
    <property type="molecule type" value="Genomic_DNA"/>
</dbReference>
<keyword evidence="3" id="KW-1185">Reference proteome</keyword>
<evidence type="ECO:0000313" key="3">
    <source>
        <dbReference type="Proteomes" id="UP000030765"/>
    </source>
</evidence>
<reference evidence="2" key="2">
    <citation type="submission" date="2020-05" db="UniProtKB">
        <authorList>
            <consortium name="EnsemblMetazoa"/>
        </authorList>
    </citation>
    <scope>IDENTIFICATION</scope>
</reference>
<protein>
    <submittedName>
        <fullName evidence="1 2">Uncharacterized protein</fullName>
    </submittedName>
</protein>
<evidence type="ECO:0000313" key="2">
    <source>
        <dbReference type="EnsemblMetazoa" id="ASIC013998-PA"/>
    </source>
</evidence>
<accession>A0A084W733</accession>
<evidence type="ECO:0000313" key="1">
    <source>
        <dbReference type="EMBL" id="KFB46027.1"/>
    </source>
</evidence>
<proteinExistence type="predicted"/>
<organism evidence="1">
    <name type="scientific">Anopheles sinensis</name>
    <name type="common">Mosquito</name>
    <dbReference type="NCBI Taxonomy" id="74873"/>
    <lineage>
        <taxon>Eukaryota</taxon>
        <taxon>Metazoa</taxon>
        <taxon>Ecdysozoa</taxon>
        <taxon>Arthropoda</taxon>
        <taxon>Hexapoda</taxon>
        <taxon>Insecta</taxon>
        <taxon>Pterygota</taxon>
        <taxon>Neoptera</taxon>
        <taxon>Endopterygota</taxon>
        <taxon>Diptera</taxon>
        <taxon>Nematocera</taxon>
        <taxon>Culicoidea</taxon>
        <taxon>Culicidae</taxon>
        <taxon>Anophelinae</taxon>
        <taxon>Anopheles</taxon>
    </lineage>
</organism>
<dbReference type="VEuPathDB" id="VectorBase:ASIC013998"/>
<dbReference type="AlphaFoldDB" id="A0A084W733"/>
<sequence length="49" mass="5611">MILPGLALYRSWFFHPAKPFEMKRMNRCVPPVLYWGSFALRSAPGVGDV</sequence>
<name>A0A084W733_ANOSI</name>
<dbReference type="Proteomes" id="UP000030765">
    <property type="component" value="Unassembled WGS sequence"/>
</dbReference>
<reference evidence="1 3" key="1">
    <citation type="journal article" date="2014" name="BMC Genomics">
        <title>Genome sequence of Anopheles sinensis provides insight into genetics basis of mosquito competence for malaria parasites.</title>
        <authorList>
            <person name="Zhou D."/>
            <person name="Zhang D."/>
            <person name="Ding G."/>
            <person name="Shi L."/>
            <person name="Hou Q."/>
            <person name="Ye Y."/>
            <person name="Xu Y."/>
            <person name="Zhou H."/>
            <person name="Xiong C."/>
            <person name="Li S."/>
            <person name="Yu J."/>
            <person name="Hong S."/>
            <person name="Yu X."/>
            <person name="Zou P."/>
            <person name="Chen C."/>
            <person name="Chang X."/>
            <person name="Wang W."/>
            <person name="Lv Y."/>
            <person name="Sun Y."/>
            <person name="Ma L."/>
            <person name="Shen B."/>
            <person name="Zhu C."/>
        </authorList>
    </citation>
    <scope>NUCLEOTIDE SEQUENCE [LARGE SCALE GENOMIC DNA]</scope>
</reference>
<dbReference type="EMBL" id="ATLV01021098">
    <property type="status" value="NOT_ANNOTATED_CDS"/>
    <property type="molecule type" value="Genomic_DNA"/>
</dbReference>